<comment type="caution">
    <text evidence="1">The sequence shown here is derived from an EMBL/GenBank/DDBJ whole genome shotgun (WGS) entry which is preliminary data.</text>
</comment>
<reference evidence="1 2" key="1">
    <citation type="journal article" date="2014" name="Genome Announc.">
        <title>Draft Genome Sequences of Two Vibrionaceae Species, Vibrio ponticus C121 and Photobacterium aphoticum C119, Isolated as Coral Reef Microbiota.</title>
        <authorList>
            <person name="Al-saari N."/>
            <person name="Meirelles P.M."/>
            <person name="Mino S."/>
            <person name="Suda W."/>
            <person name="Oshima K."/>
            <person name="Hattori M."/>
            <person name="Ohkuma M."/>
            <person name="Thompson F.L."/>
            <person name="Gomez-Gil B."/>
            <person name="Sawabe T."/>
            <person name="Sawabe T."/>
        </authorList>
    </citation>
    <scope>NUCLEOTIDE SEQUENCE [LARGE SCALE GENOMIC DNA]</scope>
    <source>
        <strain evidence="1 2">JCM 19237</strain>
    </source>
</reference>
<dbReference type="Proteomes" id="UP000029227">
    <property type="component" value="Unassembled WGS sequence"/>
</dbReference>
<gene>
    <name evidence="1" type="ORF">JCM19237_4738</name>
</gene>
<organism evidence="1 2">
    <name type="scientific">Photobacterium aphoticum</name>
    <dbReference type="NCBI Taxonomy" id="754436"/>
    <lineage>
        <taxon>Bacteria</taxon>
        <taxon>Pseudomonadati</taxon>
        <taxon>Pseudomonadota</taxon>
        <taxon>Gammaproteobacteria</taxon>
        <taxon>Vibrionales</taxon>
        <taxon>Vibrionaceae</taxon>
        <taxon>Photobacterium</taxon>
    </lineage>
</organism>
<name>A0A090QR62_9GAMM</name>
<protein>
    <submittedName>
        <fullName evidence="1">Uncharacterized protein</fullName>
    </submittedName>
</protein>
<proteinExistence type="predicted"/>
<accession>A0A090QR62</accession>
<dbReference type="AlphaFoldDB" id="A0A090QR62"/>
<dbReference type="EMBL" id="BBMN01000008">
    <property type="protein sequence ID" value="GAL05665.1"/>
    <property type="molecule type" value="Genomic_DNA"/>
</dbReference>
<evidence type="ECO:0000313" key="1">
    <source>
        <dbReference type="EMBL" id="GAL05665.1"/>
    </source>
</evidence>
<evidence type="ECO:0000313" key="2">
    <source>
        <dbReference type="Proteomes" id="UP000029227"/>
    </source>
</evidence>
<sequence>MAFLARMPQGGGGAGKGIKEVGFLCEIINVCGWGGHCESLILHYSGKYIPKRGEDARLSGRERDHLPRLFGDKATATVASAKMACNKVYIPKST</sequence>
<dbReference type="STRING" id="754436.JCM19237_4738"/>